<protein>
    <submittedName>
        <fullName evidence="2">Uncharacterized protein</fullName>
    </submittedName>
</protein>
<dbReference type="EMBL" id="HACA01031781">
    <property type="protein sequence ID" value="CDW49142.1"/>
    <property type="molecule type" value="Transcribed_RNA"/>
</dbReference>
<dbReference type="AlphaFoldDB" id="A0A0K2VG19"/>
<evidence type="ECO:0000313" key="2">
    <source>
        <dbReference type="EMBL" id="CDW49142.1"/>
    </source>
</evidence>
<reference evidence="2" key="1">
    <citation type="submission" date="2014-05" db="EMBL/GenBank/DDBJ databases">
        <authorList>
            <person name="Chronopoulou M."/>
        </authorList>
    </citation>
    <scope>NUCLEOTIDE SEQUENCE</scope>
    <source>
        <tissue evidence="2">Whole organism</tissue>
    </source>
</reference>
<feature type="region of interest" description="Disordered" evidence="1">
    <location>
        <begin position="1"/>
        <end position="20"/>
    </location>
</feature>
<name>A0A0K2VG19_LEPSM</name>
<organism evidence="2">
    <name type="scientific">Lepeophtheirus salmonis</name>
    <name type="common">Salmon louse</name>
    <name type="synonym">Caligus salmonis</name>
    <dbReference type="NCBI Taxonomy" id="72036"/>
    <lineage>
        <taxon>Eukaryota</taxon>
        <taxon>Metazoa</taxon>
        <taxon>Ecdysozoa</taxon>
        <taxon>Arthropoda</taxon>
        <taxon>Crustacea</taxon>
        <taxon>Multicrustacea</taxon>
        <taxon>Hexanauplia</taxon>
        <taxon>Copepoda</taxon>
        <taxon>Siphonostomatoida</taxon>
        <taxon>Caligidae</taxon>
        <taxon>Lepeophtheirus</taxon>
    </lineage>
</organism>
<sequence>MRSFQSILKETRNTTTMVRC</sequence>
<accession>A0A0K2VG19</accession>
<evidence type="ECO:0000256" key="1">
    <source>
        <dbReference type="SAM" id="MobiDB-lite"/>
    </source>
</evidence>
<proteinExistence type="predicted"/>